<dbReference type="Proteomes" id="UP000242088">
    <property type="component" value="Unassembled WGS sequence"/>
</dbReference>
<evidence type="ECO:0000256" key="2">
    <source>
        <dbReference type="RuleBase" id="RU003452"/>
    </source>
</evidence>
<evidence type="ECO:0000256" key="1">
    <source>
        <dbReference type="ARBA" id="ARBA00006547"/>
    </source>
</evidence>
<evidence type="ECO:0000313" key="4">
    <source>
        <dbReference type="EMBL" id="PTF13617.1"/>
    </source>
</evidence>
<dbReference type="Proteomes" id="UP000243350">
    <property type="component" value="Unassembled WGS sequence"/>
</dbReference>
<dbReference type="EMBL" id="PYZH01000025">
    <property type="protein sequence ID" value="PTF15781.1"/>
    <property type="molecule type" value="Genomic_DNA"/>
</dbReference>
<dbReference type="InterPro" id="IPR038765">
    <property type="entry name" value="Papain-like_cys_pep_sf"/>
</dbReference>
<dbReference type="PANTHER" id="PTHR11786:SF0">
    <property type="entry name" value="ARYLAMINE N-ACETYLTRANSFERASE 4-RELATED"/>
    <property type="match status" value="1"/>
</dbReference>
<evidence type="ECO:0000313" key="8">
    <source>
        <dbReference type="Proteomes" id="UP000243350"/>
    </source>
</evidence>
<dbReference type="PANTHER" id="PTHR11786">
    <property type="entry name" value="N-HYDROXYARYLAMINE O-ACETYLTRANSFERASE"/>
    <property type="match status" value="1"/>
</dbReference>
<evidence type="ECO:0000313" key="3">
    <source>
        <dbReference type="EMBL" id="PTE74645.1"/>
    </source>
</evidence>
<dbReference type="RefSeq" id="WP_103165539.1">
    <property type="nucleotide sequence ID" value="NZ_CP130489.1"/>
</dbReference>
<dbReference type="InterPro" id="IPR053710">
    <property type="entry name" value="Arylamine_NAT_domain_sf"/>
</dbReference>
<reference evidence="4" key="3">
    <citation type="submission" date="2018-03" db="EMBL/GenBank/DDBJ databases">
        <authorList>
            <person name="Naushad S."/>
        </authorList>
    </citation>
    <scope>NUCLEOTIDE SEQUENCE</scope>
    <source>
        <strain evidence="4">SNUC 1409</strain>
    </source>
</reference>
<name>A0A2K4DVJ0_9STAP</name>
<gene>
    <name evidence="3" type="ORF">BUY44_00705</name>
    <name evidence="4" type="ORF">BUY47_08240</name>
    <name evidence="5" type="ORF">BUY48_05440</name>
</gene>
<proteinExistence type="inferred from homology"/>
<protein>
    <submittedName>
        <fullName evidence="3">Arylamine N-acetyltransferase</fullName>
    </submittedName>
</protein>
<organism evidence="3 7">
    <name type="scientific">Staphylococcus devriesei</name>
    <dbReference type="NCBI Taxonomy" id="586733"/>
    <lineage>
        <taxon>Bacteria</taxon>
        <taxon>Bacillati</taxon>
        <taxon>Bacillota</taxon>
        <taxon>Bacilli</taxon>
        <taxon>Bacillales</taxon>
        <taxon>Staphylococcaceae</taxon>
        <taxon>Staphylococcus</taxon>
    </lineage>
</organism>
<dbReference type="Gene3D" id="3.30.2140.20">
    <property type="match status" value="1"/>
</dbReference>
<dbReference type="PRINTS" id="PR01543">
    <property type="entry name" value="ANATRNSFRASE"/>
</dbReference>
<dbReference type="GO" id="GO:0016407">
    <property type="term" value="F:acetyltransferase activity"/>
    <property type="evidence" value="ECO:0007669"/>
    <property type="project" value="InterPro"/>
</dbReference>
<sequence>MNIQAIEQYLDIDASIFNEPTLEALNYYIKQYMLTVPFENINVQNGVPISVDIDDLYDKIINQRRGGFCYEMNHFFGTYLEAKGFTVYRMSATVHQPGGTFSPDGSHMSLVVPLEGVNYVADVGFGDLPLQALPITNLDPTQPITDITGEFRAISENEATYKVQKLENDEWVTRYQAYNTPKQISDFSEMIEYNSSNPESIFVQQLIVTKPQTYGRATMSFNHLTLSKPNNKEKTEVTSNNYRKILKDYFNLDVKIKPFEK</sequence>
<keyword evidence="6" id="KW-1185">Reference proteome</keyword>
<comment type="caution">
    <text evidence="3">The sequence shown here is derived from an EMBL/GenBank/DDBJ whole genome shotgun (WGS) entry which is preliminary data.</text>
</comment>
<evidence type="ECO:0000313" key="6">
    <source>
        <dbReference type="Proteomes" id="UP000242088"/>
    </source>
</evidence>
<dbReference type="SUPFAM" id="SSF54001">
    <property type="entry name" value="Cysteine proteinases"/>
    <property type="match status" value="1"/>
</dbReference>
<reference evidence="6 7" key="1">
    <citation type="journal article" date="2016" name="Front. Microbiol.">
        <title>Comprehensive Phylogenetic Analysis of Bovine Non-aureus Staphylococci Species Based on Whole-Genome Sequencing.</title>
        <authorList>
            <person name="Naushad S."/>
            <person name="Barkema H.W."/>
            <person name="Luby C."/>
            <person name="Condas L.A."/>
            <person name="Nobrega D.B."/>
            <person name="Carson D.A."/>
            <person name="De Buck J."/>
        </authorList>
    </citation>
    <scope>NUCLEOTIDE SEQUENCE [LARGE SCALE GENOMIC DNA]</scope>
    <source>
        <strain evidence="4 6">SNUC 1409</strain>
        <strain evidence="5 8">SNUC 4143</strain>
        <strain evidence="3 7">SNUC 761</strain>
    </source>
</reference>
<dbReference type="Proteomes" id="UP000242547">
    <property type="component" value="Unassembled WGS sequence"/>
</dbReference>
<evidence type="ECO:0000313" key="5">
    <source>
        <dbReference type="EMBL" id="PTF15781.1"/>
    </source>
</evidence>
<dbReference type="OrthoDB" id="7181050at2"/>
<dbReference type="EMBL" id="PYZL01000002">
    <property type="protein sequence ID" value="PTE74645.1"/>
    <property type="molecule type" value="Genomic_DNA"/>
</dbReference>
<dbReference type="AlphaFoldDB" id="A0A2K4DVJ0"/>
<reference evidence="3" key="2">
    <citation type="submission" date="2018-03" db="EMBL/GenBank/DDBJ databases">
        <authorList>
            <person name="Keele B.F."/>
        </authorList>
    </citation>
    <scope>NUCLEOTIDE SEQUENCE</scope>
    <source>
        <strain evidence="5">SNUC 4143</strain>
        <strain evidence="3">SNUC 761</strain>
    </source>
</reference>
<accession>A0A2K4DVJ0</accession>
<keyword evidence="3" id="KW-0808">Transferase</keyword>
<evidence type="ECO:0000313" key="7">
    <source>
        <dbReference type="Proteomes" id="UP000242547"/>
    </source>
</evidence>
<dbReference type="EMBL" id="PYZI01000009">
    <property type="protein sequence ID" value="PTF13617.1"/>
    <property type="molecule type" value="Genomic_DNA"/>
</dbReference>
<dbReference type="Pfam" id="PF00797">
    <property type="entry name" value="Acetyltransf_2"/>
    <property type="match status" value="1"/>
</dbReference>
<dbReference type="GeneID" id="48886911"/>
<comment type="similarity">
    <text evidence="1 2">Belongs to the arylamine N-acetyltransferase family.</text>
</comment>
<dbReference type="InterPro" id="IPR001447">
    <property type="entry name" value="Arylamine_N-AcTrfase"/>
</dbReference>